<evidence type="ECO:0008006" key="3">
    <source>
        <dbReference type="Google" id="ProtNLM"/>
    </source>
</evidence>
<gene>
    <name evidence="1" type="ORF">ENUP19_0252G0084</name>
</gene>
<dbReference type="Proteomes" id="UP001628156">
    <property type="component" value="Unassembled WGS sequence"/>
</dbReference>
<sequence>MKTFVKEEVMQSTCQINTNELTPVVCTTSSTEYDNLSSVKQVKKNKTSREIRNSQTIQQAVLIGALNHYADIIFKQPAKKSITTHQYMRIKSVNFSDENIVSFAEFLKTRCYEHYSYDISHGVALKTAKRRYQTNKKTDGLHLLMDLLNELGFEFSTKLTEGKSGTIKLENILEVRKESFVVLNQNNFGTVGQEINILLNERMKHAGKEMTLCRNDPELSQIFRL</sequence>
<protein>
    <recommendedName>
        <fullName evidence="3">TATA-binding protein-associated phosphoprotein</fullName>
    </recommendedName>
</protein>
<dbReference type="EMBL" id="BAAFRS010000252">
    <property type="protein sequence ID" value="GAB1225444.1"/>
    <property type="molecule type" value="Genomic_DNA"/>
</dbReference>
<name>A0ABQ0DRH2_9EUKA</name>
<evidence type="ECO:0000313" key="1">
    <source>
        <dbReference type="EMBL" id="GAB1225444.1"/>
    </source>
</evidence>
<comment type="caution">
    <text evidence="1">The sequence shown here is derived from an EMBL/GenBank/DDBJ whole genome shotgun (WGS) entry which is preliminary data.</text>
</comment>
<accession>A0ABQ0DRH2</accession>
<keyword evidence="2" id="KW-1185">Reference proteome</keyword>
<organism evidence="1 2">
    <name type="scientific">Entamoeba nuttalli</name>
    <dbReference type="NCBI Taxonomy" id="412467"/>
    <lineage>
        <taxon>Eukaryota</taxon>
        <taxon>Amoebozoa</taxon>
        <taxon>Evosea</taxon>
        <taxon>Archamoebae</taxon>
        <taxon>Mastigamoebida</taxon>
        <taxon>Entamoebidae</taxon>
        <taxon>Entamoeba</taxon>
    </lineage>
</organism>
<reference evidence="1 2" key="1">
    <citation type="journal article" date="2019" name="PLoS Negl. Trop. Dis.">
        <title>Whole genome sequencing of Entamoeba nuttalli reveals mammalian host-related molecular signatures and a novel octapeptide-repeat surface protein.</title>
        <authorList>
            <person name="Tanaka M."/>
            <person name="Makiuchi T."/>
            <person name="Komiyama T."/>
            <person name="Shiina T."/>
            <person name="Osaki K."/>
            <person name="Tachibana H."/>
        </authorList>
    </citation>
    <scope>NUCLEOTIDE SEQUENCE [LARGE SCALE GENOMIC DNA]</scope>
    <source>
        <strain evidence="1 2">P19-061405</strain>
    </source>
</reference>
<evidence type="ECO:0000313" key="2">
    <source>
        <dbReference type="Proteomes" id="UP001628156"/>
    </source>
</evidence>
<proteinExistence type="predicted"/>